<comment type="caution">
    <text evidence="2">The sequence shown here is derived from an EMBL/GenBank/DDBJ whole genome shotgun (WGS) entry which is preliminary data.</text>
</comment>
<dbReference type="Proteomes" id="UP001629214">
    <property type="component" value="Unassembled WGS sequence"/>
</dbReference>
<dbReference type="EMBL" id="JAQQFR010000005">
    <property type="protein sequence ID" value="MFL9878469.1"/>
    <property type="molecule type" value="Genomic_DNA"/>
</dbReference>
<keyword evidence="3" id="KW-1185">Reference proteome</keyword>
<name>A0ABW8Z610_9BURK</name>
<gene>
    <name evidence="2" type="ORF">PQR63_08755</name>
</gene>
<protein>
    <submittedName>
        <fullName evidence="2">Transporter substrate-binding domain-containing protein</fullName>
    </submittedName>
</protein>
<sequence length="265" mass="29684">MSVYKTGAFLRSAMFLLCISTAGIALAQIKVRVATEPWDQIVYLDDTGEPKGAIADFIRKMNDVQSKFHFELNVYPRLRLDTVFMEKEADVYPLRTTAWTNPALGLLPTKTILFSGDVYFSKRHNRFGGTKVFDNLTKKSIVGVRGYHYRIFNNNSDENYIKSNFNAYLVATNKAVVQFVMAGRADVGIVPEVIIAKYLADPKIQGEIIVSEKFDSRVDLSNLVRRDGPISVKEMDAIIDLLSKSGAVTELRSSLIGRQDASVKK</sequence>
<proteinExistence type="predicted"/>
<organism evidence="2 3">
    <name type="scientific">Herbaspirillum rhizosphaerae</name>
    <dbReference type="NCBI Taxonomy" id="346179"/>
    <lineage>
        <taxon>Bacteria</taxon>
        <taxon>Pseudomonadati</taxon>
        <taxon>Pseudomonadota</taxon>
        <taxon>Betaproteobacteria</taxon>
        <taxon>Burkholderiales</taxon>
        <taxon>Oxalobacteraceae</taxon>
        <taxon>Herbaspirillum</taxon>
    </lineage>
</organism>
<keyword evidence="1" id="KW-0732">Signal</keyword>
<dbReference type="SUPFAM" id="SSF53850">
    <property type="entry name" value="Periplasmic binding protein-like II"/>
    <property type="match status" value="1"/>
</dbReference>
<feature type="signal peptide" evidence="1">
    <location>
        <begin position="1"/>
        <end position="27"/>
    </location>
</feature>
<evidence type="ECO:0000313" key="2">
    <source>
        <dbReference type="EMBL" id="MFL9878469.1"/>
    </source>
</evidence>
<evidence type="ECO:0000256" key="1">
    <source>
        <dbReference type="SAM" id="SignalP"/>
    </source>
</evidence>
<accession>A0ABW8Z610</accession>
<dbReference type="Gene3D" id="3.40.190.10">
    <property type="entry name" value="Periplasmic binding protein-like II"/>
    <property type="match status" value="2"/>
</dbReference>
<evidence type="ECO:0000313" key="3">
    <source>
        <dbReference type="Proteomes" id="UP001629214"/>
    </source>
</evidence>
<reference evidence="2 3" key="1">
    <citation type="journal article" date="2024" name="Chem. Sci.">
        <title>Discovery of megapolipeptins by genome mining of a Burkholderiales bacteria collection.</title>
        <authorList>
            <person name="Paulo B.S."/>
            <person name="Recchia M.J.J."/>
            <person name="Lee S."/>
            <person name="Fergusson C.H."/>
            <person name="Romanowski S.B."/>
            <person name="Hernandez A."/>
            <person name="Krull N."/>
            <person name="Liu D.Y."/>
            <person name="Cavanagh H."/>
            <person name="Bos A."/>
            <person name="Gray C.A."/>
            <person name="Murphy B.T."/>
            <person name="Linington R.G."/>
            <person name="Eustaquio A.S."/>
        </authorList>
    </citation>
    <scope>NUCLEOTIDE SEQUENCE [LARGE SCALE GENOMIC DNA]</scope>
    <source>
        <strain evidence="2 3">RL21-008-BIB-B</strain>
    </source>
</reference>
<dbReference type="RefSeq" id="WP_408167445.1">
    <property type="nucleotide sequence ID" value="NZ_JAQQFR010000005.1"/>
</dbReference>
<feature type="chain" id="PRO_5046127887" evidence="1">
    <location>
        <begin position="28"/>
        <end position="265"/>
    </location>
</feature>